<organism evidence="2 3">
    <name type="scientific">Iris pallida</name>
    <name type="common">Sweet iris</name>
    <dbReference type="NCBI Taxonomy" id="29817"/>
    <lineage>
        <taxon>Eukaryota</taxon>
        <taxon>Viridiplantae</taxon>
        <taxon>Streptophyta</taxon>
        <taxon>Embryophyta</taxon>
        <taxon>Tracheophyta</taxon>
        <taxon>Spermatophyta</taxon>
        <taxon>Magnoliopsida</taxon>
        <taxon>Liliopsida</taxon>
        <taxon>Asparagales</taxon>
        <taxon>Iridaceae</taxon>
        <taxon>Iridoideae</taxon>
        <taxon>Irideae</taxon>
        <taxon>Iris</taxon>
    </lineage>
</organism>
<proteinExistence type="predicted"/>
<evidence type="ECO:0000256" key="1">
    <source>
        <dbReference type="SAM" id="MobiDB-lite"/>
    </source>
</evidence>
<keyword evidence="3" id="KW-1185">Reference proteome</keyword>
<sequence length="117" mass="13211">MFCQHLVATLSNPAISINRVLCLCPASDPTPSVRSLFLSSYYITNYKLLVVSDRPDTTLIPFRVRHMILHPHRNQKHDHRHTTSHLNFSPRLLLRATSPASRTTRSAALTNATPTEP</sequence>
<reference evidence="2" key="1">
    <citation type="journal article" date="2023" name="GigaByte">
        <title>Genome assembly of the bearded iris, Iris pallida Lam.</title>
        <authorList>
            <person name="Bruccoleri R.E."/>
            <person name="Oakeley E.J."/>
            <person name="Faust A.M.E."/>
            <person name="Altorfer M."/>
            <person name="Dessus-Babus S."/>
            <person name="Burckhardt D."/>
            <person name="Oertli M."/>
            <person name="Naumann U."/>
            <person name="Petersen F."/>
            <person name="Wong J."/>
        </authorList>
    </citation>
    <scope>NUCLEOTIDE SEQUENCE</scope>
    <source>
        <strain evidence="2">GSM-AAB239-AS_SAM_17_03QT</strain>
    </source>
</reference>
<dbReference type="EMBL" id="JANAVB010019798">
    <property type="protein sequence ID" value="KAJ6828031.1"/>
    <property type="molecule type" value="Genomic_DNA"/>
</dbReference>
<protein>
    <submittedName>
        <fullName evidence="2">Uncharacterized protein</fullName>
    </submittedName>
</protein>
<dbReference type="AlphaFoldDB" id="A0AAX6GII1"/>
<reference evidence="2" key="2">
    <citation type="submission" date="2023-04" db="EMBL/GenBank/DDBJ databases">
        <authorList>
            <person name="Bruccoleri R.E."/>
            <person name="Oakeley E.J."/>
            <person name="Faust A.-M."/>
            <person name="Dessus-Babus S."/>
            <person name="Altorfer M."/>
            <person name="Burckhardt D."/>
            <person name="Oertli M."/>
            <person name="Naumann U."/>
            <person name="Petersen F."/>
            <person name="Wong J."/>
        </authorList>
    </citation>
    <scope>NUCLEOTIDE SEQUENCE</scope>
    <source>
        <strain evidence="2">GSM-AAB239-AS_SAM_17_03QT</strain>
        <tissue evidence="2">Leaf</tissue>
    </source>
</reference>
<evidence type="ECO:0000313" key="3">
    <source>
        <dbReference type="Proteomes" id="UP001140949"/>
    </source>
</evidence>
<accession>A0AAX6GII1</accession>
<dbReference type="Proteomes" id="UP001140949">
    <property type="component" value="Unassembled WGS sequence"/>
</dbReference>
<gene>
    <name evidence="2" type="ORF">M6B38_364675</name>
</gene>
<name>A0AAX6GII1_IRIPA</name>
<comment type="caution">
    <text evidence="2">The sequence shown here is derived from an EMBL/GenBank/DDBJ whole genome shotgun (WGS) entry which is preliminary data.</text>
</comment>
<evidence type="ECO:0000313" key="2">
    <source>
        <dbReference type="EMBL" id="KAJ6828031.1"/>
    </source>
</evidence>
<feature type="region of interest" description="Disordered" evidence="1">
    <location>
        <begin position="98"/>
        <end position="117"/>
    </location>
</feature>